<dbReference type="PANTHER" id="PTHR10996">
    <property type="entry name" value="2-HYDROXYACID DEHYDROGENASE-RELATED"/>
    <property type="match status" value="1"/>
</dbReference>
<dbReference type="GO" id="GO:0051287">
    <property type="term" value="F:NAD binding"/>
    <property type="evidence" value="ECO:0007669"/>
    <property type="project" value="InterPro"/>
</dbReference>
<evidence type="ECO:0000313" key="8">
    <source>
        <dbReference type="Proteomes" id="UP001229421"/>
    </source>
</evidence>
<evidence type="ECO:0000259" key="6">
    <source>
        <dbReference type="Pfam" id="PF02826"/>
    </source>
</evidence>
<dbReference type="SUPFAM" id="SSF52283">
    <property type="entry name" value="Formate/glycerate dehydrogenase catalytic domain-like"/>
    <property type="match status" value="1"/>
</dbReference>
<dbReference type="SUPFAM" id="SSF51735">
    <property type="entry name" value="NAD(P)-binding Rossmann-fold domains"/>
    <property type="match status" value="2"/>
</dbReference>
<dbReference type="GO" id="GO:0016618">
    <property type="term" value="F:hydroxypyruvate reductase [NAD(P)H] activity"/>
    <property type="evidence" value="ECO:0007669"/>
    <property type="project" value="TreeGrafter"/>
</dbReference>
<feature type="domain" description="D-isomer specific 2-hydroxyacid dehydrogenase NAD-binding" evidence="6">
    <location>
        <begin position="43"/>
        <end position="105"/>
    </location>
</feature>
<evidence type="ECO:0000313" key="7">
    <source>
        <dbReference type="EMBL" id="KAK1420155.1"/>
    </source>
</evidence>
<protein>
    <submittedName>
        <fullName evidence="7">Uncharacterized protein</fullName>
    </submittedName>
</protein>
<gene>
    <name evidence="7" type="ORF">QVD17_21519</name>
</gene>
<dbReference type="Proteomes" id="UP001229421">
    <property type="component" value="Unassembled WGS sequence"/>
</dbReference>
<feature type="domain" description="D-isomer specific 2-hydroxyacid dehydrogenase NAD-binding" evidence="6">
    <location>
        <begin position="266"/>
        <end position="438"/>
    </location>
</feature>
<dbReference type="InterPro" id="IPR006139">
    <property type="entry name" value="D-isomer_2_OHA_DH_cat_dom"/>
</dbReference>
<evidence type="ECO:0000256" key="4">
    <source>
        <dbReference type="RuleBase" id="RU003719"/>
    </source>
</evidence>
<feature type="domain" description="D-isomer specific 2-hydroxyacid dehydrogenase catalytic" evidence="5">
    <location>
        <begin position="174"/>
        <end position="470"/>
    </location>
</feature>
<dbReference type="GO" id="GO:0030267">
    <property type="term" value="F:glyoxylate reductase (NADPH) activity"/>
    <property type="evidence" value="ECO:0007669"/>
    <property type="project" value="TreeGrafter"/>
</dbReference>
<keyword evidence="8" id="KW-1185">Reference proteome</keyword>
<organism evidence="7 8">
    <name type="scientific">Tagetes erecta</name>
    <name type="common">African marigold</name>
    <dbReference type="NCBI Taxonomy" id="13708"/>
    <lineage>
        <taxon>Eukaryota</taxon>
        <taxon>Viridiplantae</taxon>
        <taxon>Streptophyta</taxon>
        <taxon>Embryophyta</taxon>
        <taxon>Tracheophyta</taxon>
        <taxon>Spermatophyta</taxon>
        <taxon>Magnoliopsida</taxon>
        <taxon>eudicotyledons</taxon>
        <taxon>Gunneridae</taxon>
        <taxon>Pentapetalae</taxon>
        <taxon>asterids</taxon>
        <taxon>campanulids</taxon>
        <taxon>Asterales</taxon>
        <taxon>Asteraceae</taxon>
        <taxon>Asteroideae</taxon>
        <taxon>Heliantheae alliance</taxon>
        <taxon>Tageteae</taxon>
        <taxon>Tagetes</taxon>
    </lineage>
</organism>
<keyword evidence="3" id="KW-0520">NAD</keyword>
<dbReference type="PANTHER" id="PTHR10996:SF179">
    <property type="entry name" value="D-ISOMER SPECIFIC 2-HYDROXYACID DEHYDROGENASE FAMILY PROTEIN-RELATED"/>
    <property type="match status" value="1"/>
</dbReference>
<dbReference type="InterPro" id="IPR036291">
    <property type="entry name" value="NAD(P)-bd_dom_sf"/>
</dbReference>
<dbReference type="InterPro" id="IPR050223">
    <property type="entry name" value="D-isomer_2-hydroxyacid_DH"/>
</dbReference>
<evidence type="ECO:0000259" key="5">
    <source>
        <dbReference type="Pfam" id="PF00389"/>
    </source>
</evidence>
<dbReference type="FunFam" id="3.40.50.720:FF:000213">
    <property type="entry name" value="Putative 2-hydroxyacid dehydrogenase"/>
    <property type="match status" value="1"/>
</dbReference>
<dbReference type="Gene3D" id="3.40.50.720">
    <property type="entry name" value="NAD(P)-binding Rossmann-like Domain"/>
    <property type="match status" value="4"/>
</dbReference>
<dbReference type="EMBL" id="JAUHHV010000006">
    <property type="protein sequence ID" value="KAK1420155.1"/>
    <property type="molecule type" value="Genomic_DNA"/>
</dbReference>
<comment type="caution">
    <text evidence="7">The sequence shown here is derived from an EMBL/GenBank/DDBJ whole genome shotgun (WGS) entry which is preliminary data.</text>
</comment>
<proteinExistence type="inferred from homology"/>
<dbReference type="Pfam" id="PF02826">
    <property type="entry name" value="2-Hacid_dh_C"/>
    <property type="match status" value="2"/>
</dbReference>
<dbReference type="Pfam" id="PF00389">
    <property type="entry name" value="2-Hacid_dh"/>
    <property type="match status" value="2"/>
</dbReference>
<comment type="similarity">
    <text evidence="4">Belongs to the D-isomer specific 2-hydroxyacid dehydrogenase family.</text>
</comment>
<evidence type="ECO:0000256" key="2">
    <source>
        <dbReference type="ARBA" id="ARBA00023002"/>
    </source>
</evidence>
<dbReference type="GO" id="GO:0005829">
    <property type="term" value="C:cytosol"/>
    <property type="evidence" value="ECO:0007669"/>
    <property type="project" value="TreeGrafter"/>
</dbReference>
<dbReference type="InterPro" id="IPR006140">
    <property type="entry name" value="D-isomer_DH_NAD-bd"/>
</dbReference>
<reference evidence="7" key="1">
    <citation type="journal article" date="2023" name="bioRxiv">
        <title>Improved chromosome-level genome assembly for marigold (Tagetes erecta).</title>
        <authorList>
            <person name="Jiang F."/>
            <person name="Yuan L."/>
            <person name="Wang S."/>
            <person name="Wang H."/>
            <person name="Xu D."/>
            <person name="Wang A."/>
            <person name="Fan W."/>
        </authorList>
    </citation>
    <scope>NUCLEOTIDE SEQUENCE</scope>
    <source>
        <strain evidence="7">WSJ</strain>
        <tissue evidence="7">Leaf</tissue>
    </source>
</reference>
<feature type="domain" description="D-isomer specific 2-hydroxyacid dehydrogenase catalytic" evidence="5">
    <location>
        <begin position="2"/>
        <end position="127"/>
    </location>
</feature>
<keyword evidence="2 4" id="KW-0560">Oxidoreductase</keyword>
<evidence type="ECO:0000256" key="1">
    <source>
        <dbReference type="ARBA" id="ARBA00022857"/>
    </source>
</evidence>
<name>A0AAD8KC27_TARER</name>
<evidence type="ECO:0000256" key="3">
    <source>
        <dbReference type="ARBA" id="ARBA00023027"/>
    </source>
</evidence>
<accession>A0AAD8KC27</accession>
<dbReference type="AlphaFoldDB" id="A0AAD8KC27"/>
<sequence>MKVILCSGTSPITEDVVDDLPALQLNIVSAATGINHIDMAACFLTALEKKGVIVNVGRGGPIDEAELVKCLVDGGIGGVGLDVFEHEPNVLKELFELDNVVFSPHSMAFTKESFYDVAQIVIANTKRLSPTYSKFSTDLNLMDPEHHRRPSSQPPNLRQLLVLRPPPVFKVHEQLISNKFHILKAYDSPLPTHDFLKANAQFVTAVLCSGTSPITSDVLRDLPALQIVVSTTTGVNHIDMAECRRRGVMVTNVGDLFSDDVADAAVGLLIDVFRRISGADKFVRGGCWPVTVQFHLGSKLGGKRIGIVGLGNIGTRVATRLQAMGCIISYTSRQKKHSTPFTFYPNVVQLASDSDALVLCCALTDDTHHMIDNKVMRALGKNGVIVNVARGAVINEVELVKCLVEGVIGGVGLDVYENEPNVPKELLQMDNVVVLPHSSACTIECFRDAAEIVVGNLEAFFTNKPLLTPVRNDF</sequence>
<dbReference type="CDD" id="cd12156">
    <property type="entry name" value="HPPR"/>
    <property type="match status" value="1"/>
</dbReference>
<keyword evidence="1" id="KW-0521">NADP</keyword>